<dbReference type="Pfam" id="PF04142">
    <property type="entry name" value="Nuc_sug_transp"/>
    <property type="match status" value="1"/>
</dbReference>
<dbReference type="GO" id="GO:0015165">
    <property type="term" value="F:pyrimidine nucleotide-sugar transmembrane transporter activity"/>
    <property type="evidence" value="ECO:0007669"/>
    <property type="project" value="InterPro"/>
</dbReference>
<evidence type="ECO:0000256" key="1">
    <source>
        <dbReference type="ARBA" id="ARBA00004141"/>
    </source>
</evidence>
<evidence type="ECO:0000313" key="7">
    <source>
        <dbReference type="Proteomes" id="UP000032304"/>
    </source>
</evidence>
<dbReference type="GO" id="GO:0000139">
    <property type="term" value="C:Golgi membrane"/>
    <property type="evidence" value="ECO:0007669"/>
    <property type="project" value="InterPro"/>
</dbReference>
<dbReference type="Proteomes" id="UP000032304">
    <property type="component" value="Chromosome 13"/>
</dbReference>
<evidence type="ECO:0000256" key="4">
    <source>
        <dbReference type="ARBA" id="ARBA00023136"/>
    </source>
</evidence>
<gene>
    <name evidence="6" type="ORF">B456_013G064700</name>
</gene>
<accession>A0A0D2VBE7</accession>
<comment type="subcellular location">
    <subcellularLocation>
        <location evidence="1">Membrane</location>
        <topology evidence="1">Multi-pass membrane protein</topology>
    </subcellularLocation>
</comment>
<evidence type="ECO:0008006" key="8">
    <source>
        <dbReference type="Google" id="ProtNLM"/>
    </source>
</evidence>
<reference evidence="6 7" key="1">
    <citation type="journal article" date="2012" name="Nature">
        <title>Repeated polyploidization of Gossypium genomes and the evolution of spinnable cotton fibres.</title>
        <authorList>
            <person name="Paterson A.H."/>
            <person name="Wendel J.F."/>
            <person name="Gundlach H."/>
            <person name="Guo H."/>
            <person name="Jenkins J."/>
            <person name="Jin D."/>
            <person name="Llewellyn D."/>
            <person name="Showmaker K.C."/>
            <person name="Shu S."/>
            <person name="Udall J."/>
            <person name="Yoo M.J."/>
            <person name="Byers R."/>
            <person name="Chen W."/>
            <person name="Doron-Faigenboim A."/>
            <person name="Duke M.V."/>
            <person name="Gong L."/>
            <person name="Grimwood J."/>
            <person name="Grover C."/>
            <person name="Grupp K."/>
            <person name="Hu G."/>
            <person name="Lee T.H."/>
            <person name="Li J."/>
            <person name="Lin L."/>
            <person name="Liu T."/>
            <person name="Marler B.S."/>
            <person name="Page J.T."/>
            <person name="Roberts A.W."/>
            <person name="Romanel E."/>
            <person name="Sanders W.S."/>
            <person name="Szadkowski E."/>
            <person name="Tan X."/>
            <person name="Tang H."/>
            <person name="Xu C."/>
            <person name="Wang J."/>
            <person name="Wang Z."/>
            <person name="Zhang D."/>
            <person name="Zhang L."/>
            <person name="Ashrafi H."/>
            <person name="Bedon F."/>
            <person name="Bowers J.E."/>
            <person name="Brubaker C.L."/>
            <person name="Chee P.W."/>
            <person name="Das S."/>
            <person name="Gingle A.R."/>
            <person name="Haigler C.H."/>
            <person name="Harker D."/>
            <person name="Hoffmann L.V."/>
            <person name="Hovav R."/>
            <person name="Jones D.C."/>
            <person name="Lemke C."/>
            <person name="Mansoor S."/>
            <person name="ur Rahman M."/>
            <person name="Rainville L.N."/>
            <person name="Rambani A."/>
            <person name="Reddy U.K."/>
            <person name="Rong J.K."/>
            <person name="Saranga Y."/>
            <person name="Scheffler B.E."/>
            <person name="Scheffler J.A."/>
            <person name="Stelly D.M."/>
            <person name="Triplett B.A."/>
            <person name="Van Deynze A."/>
            <person name="Vaslin M.F."/>
            <person name="Waghmare V.N."/>
            <person name="Walford S.A."/>
            <person name="Wright R.J."/>
            <person name="Zaki E.A."/>
            <person name="Zhang T."/>
            <person name="Dennis E.S."/>
            <person name="Mayer K.F."/>
            <person name="Peterson D.G."/>
            <person name="Rokhsar D.S."/>
            <person name="Wang X."/>
            <person name="Schmutz J."/>
        </authorList>
    </citation>
    <scope>NUCLEOTIDE SEQUENCE [LARGE SCALE GENOMIC DNA]</scope>
</reference>
<proteinExistence type="predicted"/>
<dbReference type="AlphaFoldDB" id="A0A0D2VBE7"/>
<protein>
    <recommendedName>
        <fullName evidence="8">Sugar phosphate transporter domain-containing protein</fullName>
    </recommendedName>
</protein>
<name>A0A0D2VBE7_GOSRA</name>
<feature type="transmembrane region" description="Helical" evidence="5">
    <location>
        <begin position="116"/>
        <end position="136"/>
    </location>
</feature>
<keyword evidence="4 5" id="KW-0472">Membrane</keyword>
<evidence type="ECO:0000256" key="5">
    <source>
        <dbReference type="SAM" id="Phobius"/>
    </source>
</evidence>
<evidence type="ECO:0000256" key="3">
    <source>
        <dbReference type="ARBA" id="ARBA00022989"/>
    </source>
</evidence>
<dbReference type="InterPro" id="IPR007271">
    <property type="entry name" value="Nuc_sug_transpt"/>
</dbReference>
<feature type="transmembrane region" description="Helical" evidence="5">
    <location>
        <begin position="53"/>
        <end position="70"/>
    </location>
</feature>
<organism evidence="6 7">
    <name type="scientific">Gossypium raimondii</name>
    <name type="common">Peruvian cotton</name>
    <name type="synonym">Gossypium klotzschianum subsp. raimondii</name>
    <dbReference type="NCBI Taxonomy" id="29730"/>
    <lineage>
        <taxon>Eukaryota</taxon>
        <taxon>Viridiplantae</taxon>
        <taxon>Streptophyta</taxon>
        <taxon>Embryophyta</taxon>
        <taxon>Tracheophyta</taxon>
        <taxon>Spermatophyta</taxon>
        <taxon>Magnoliopsida</taxon>
        <taxon>eudicotyledons</taxon>
        <taxon>Gunneridae</taxon>
        <taxon>Pentapetalae</taxon>
        <taxon>rosids</taxon>
        <taxon>malvids</taxon>
        <taxon>Malvales</taxon>
        <taxon>Malvaceae</taxon>
        <taxon>Malvoideae</taxon>
        <taxon>Gossypium</taxon>
    </lineage>
</organism>
<evidence type="ECO:0000313" key="6">
    <source>
        <dbReference type="EMBL" id="KJB79739.1"/>
    </source>
</evidence>
<keyword evidence="7" id="KW-1185">Reference proteome</keyword>
<dbReference type="eggNOG" id="KOG2234">
    <property type="taxonomic scope" value="Eukaryota"/>
</dbReference>
<keyword evidence="3 5" id="KW-1133">Transmembrane helix</keyword>
<keyword evidence="2 5" id="KW-0812">Transmembrane</keyword>
<evidence type="ECO:0000256" key="2">
    <source>
        <dbReference type="ARBA" id="ARBA00022692"/>
    </source>
</evidence>
<dbReference type="EMBL" id="CM001752">
    <property type="protein sequence ID" value="KJB79739.1"/>
    <property type="molecule type" value="Genomic_DNA"/>
</dbReference>
<feature type="transmembrane region" description="Helical" evidence="5">
    <location>
        <begin position="20"/>
        <end position="41"/>
    </location>
</feature>
<dbReference type="Gramene" id="KJB79739">
    <property type="protein sequence ID" value="KJB79739"/>
    <property type="gene ID" value="B456_013G064700"/>
</dbReference>
<sequence>MDVSIASCSDHVLQTPLQGWIMAIVMALLSGFAGVYTEAIIKKRTSRNINVQNFWLYSFGMAFNAVVILIQDFDAAMNKGFFHGYSIITTLMILNHALSGIAVPMVMKYADKFVKVYSTPVAMLLTAIVSEFLFGFKSYPCFLPWCHCCVTVGIRALCREVAKIVISCAAFLRIVNSCLPRFLLSFPYVFSLSSVTLQSYIFQKLKIVLDKVC</sequence>
<dbReference type="PANTHER" id="PTHR10231">
    <property type="entry name" value="NUCLEOTIDE-SUGAR TRANSMEMBRANE TRANSPORTER"/>
    <property type="match status" value="1"/>
</dbReference>
<feature type="transmembrane region" description="Helical" evidence="5">
    <location>
        <begin position="82"/>
        <end position="104"/>
    </location>
</feature>